<comment type="caution">
    <text evidence="2">The sequence shown here is derived from an EMBL/GenBank/DDBJ whole genome shotgun (WGS) entry which is preliminary data.</text>
</comment>
<dbReference type="PANTHER" id="PTHR35205">
    <property type="entry name" value="NB-ARC AND TPR DOMAIN PROTEIN"/>
    <property type="match status" value="1"/>
</dbReference>
<organism evidence="2 3">
    <name type="scientific">Streptomyces adustus</name>
    <dbReference type="NCBI Taxonomy" id="1609272"/>
    <lineage>
        <taxon>Bacteria</taxon>
        <taxon>Bacillati</taxon>
        <taxon>Actinomycetota</taxon>
        <taxon>Actinomycetes</taxon>
        <taxon>Kitasatosporales</taxon>
        <taxon>Streptomycetaceae</taxon>
        <taxon>Streptomyces</taxon>
    </lineage>
</organism>
<keyword evidence="3" id="KW-1185">Reference proteome</keyword>
<keyword evidence="2" id="KW-0547">Nucleotide-binding</keyword>
<dbReference type="EMBL" id="VJZD01000004">
    <property type="protein sequence ID" value="MPY30152.1"/>
    <property type="molecule type" value="Genomic_DNA"/>
</dbReference>
<dbReference type="InterPro" id="IPR002182">
    <property type="entry name" value="NB-ARC"/>
</dbReference>
<sequence length="390" mass="41849">MDREEVEGGRGDHIDFRGGHFHGPVVGVQRSQQAAPVRPPAEVDAPVGLDDLPYRPGYFVGRSEEMDCLDAALNVPGVVLVQAVHGLGGIGKSTLAAHWAATRSHGRAPVRWITADTPAGIQQGLAGLATALQPDLDRTLTAEALAEYGLQWLASHTGWLIILDNVNDPADIAPLIARARNGRFLITSRLATAWTDGNTLIRLDTLDPAESLALLTRTITAAGPRDLDGAAELCEELGHLPLAVEQVAAYLSQNLFTSPRAYLALLAEYPAGMYRAGAVTTPAERTIARVWTITLDRITALQPQAVDLLRTLAWYAPDSIPLAPVDVERTRPLLARGPGRRHRERDARSVVAGGAHRVSSPGVRHGRRCCRAWAGCRGRTVRGGPRSGGR</sequence>
<evidence type="ECO:0000259" key="1">
    <source>
        <dbReference type="Pfam" id="PF00931"/>
    </source>
</evidence>
<keyword evidence="2" id="KW-0067">ATP-binding</keyword>
<dbReference type="GO" id="GO:0043531">
    <property type="term" value="F:ADP binding"/>
    <property type="evidence" value="ECO:0007669"/>
    <property type="project" value="InterPro"/>
</dbReference>
<gene>
    <name evidence="2" type="ORF">FNH09_02115</name>
</gene>
<dbReference type="InterPro" id="IPR027417">
    <property type="entry name" value="P-loop_NTPase"/>
</dbReference>
<evidence type="ECO:0000313" key="3">
    <source>
        <dbReference type="Proteomes" id="UP000325849"/>
    </source>
</evidence>
<dbReference type="GO" id="GO:0005524">
    <property type="term" value="F:ATP binding"/>
    <property type="evidence" value="ECO:0007669"/>
    <property type="project" value="UniProtKB-KW"/>
</dbReference>
<dbReference type="Proteomes" id="UP000325849">
    <property type="component" value="Unassembled WGS sequence"/>
</dbReference>
<feature type="domain" description="NB-ARC" evidence="1">
    <location>
        <begin position="81"/>
        <end position="218"/>
    </location>
</feature>
<dbReference type="RefSeq" id="WP_152884456.1">
    <property type="nucleotide sequence ID" value="NZ_VJZD01000004.1"/>
</dbReference>
<dbReference type="AlphaFoldDB" id="A0A5N8V6A7"/>
<dbReference type="OrthoDB" id="580767at2"/>
<dbReference type="Pfam" id="PF00931">
    <property type="entry name" value="NB-ARC"/>
    <property type="match status" value="1"/>
</dbReference>
<evidence type="ECO:0000313" key="2">
    <source>
        <dbReference type="EMBL" id="MPY30152.1"/>
    </source>
</evidence>
<dbReference type="PANTHER" id="PTHR35205:SF1">
    <property type="entry name" value="ZU5 DOMAIN-CONTAINING PROTEIN"/>
    <property type="match status" value="1"/>
</dbReference>
<name>A0A5N8V6A7_9ACTN</name>
<proteinExistence type="predicted"/>
<dbReference type="SUPFAM" id="SSF52540">
    <property type="entry name" value="P-loop containing nucleoside triphosphate hydrolases"/>
    <property type="match status" value="1"/>
</dbReference>
<accession>A0A5N8V6A7</accession>
<dbReference type="PRINTS" id="PR00364">
    <property type="entry name" value="DISEASERSIST"/>
</dbReference>
<reference evidence="2 3" key="1">
    <citation type="submission" date="2019-07" db="EMBL/GenBank/DDBJ databases">
        <title>New species of Amycolatopsis and Streptomyces.</title>
        <authorList>
            <person name="Duangmal K."/>
            <person name="Teo W.F.A."/>
            <person name="Lipun K."/>
        </authorList>
    </citation>
    <scope>NUCLEOTIDE SEQUENCE [LARGE SCALE GENOMIC DNA]</scope>
    <source>
        <strain evidence="2 3">NBRC 109810</strain>
    </source>
</reference>
<dbReference type="Gene3D" id="3.40.50.300">
    <property type="entry name" value="P-loop containing nucleotide triphosphate hydrolases"/>
    <property type="match status" value="1"/>
</dbReference>
<protein>
    <submittedName>
        <fullName evidence="2">ATP-binding protein</fullName>
    </submittedName>
</protein>